<evidence type="ECO:0000313" key="1">
    <source>
        <dbReference type="EMBL" id="MFD2866218.1"/>
    </source>
</evidence>
<keyword evidence="2" id="KW-1185">Reference proteome</keyword>
<dbReference type="EMBL" id="JBHUON010000022">
    <property type="protein sequence ID" value="MFD2866218.1"/>
    <property type="molecule type" value="Genomic_DNA"/>
</dbReference>
<dbReference type="RefSeq" id="WP_377129659.1">
    <property type="nucleotide sequence ID" value="NZ_JBHUHN010000001.1"/>
</dbReference>
<dbReference type="Proteomes" id="UP001597601">
    <property type="component" value="Unassembled WGS sequence"/>
</dbReference>
<reference evidence="2" key="1">
    <citation type="journal article" date="2019" name="Int. J. Syst. Evol. Microbiol.">
        <title>The Global Catalogue of Microorganisms (GCM) 10K type strain sequencing project: providing services to taxonomists for standard genome sequencing and annotation.</title>
        <authorList>
            <consortium name="The Broad Institute Genomics Platform"/>
            <consortium name="The Broad Institute Genome Sequencing Center for Infectious Disease"/>
            <person name="Wu L."/>
            <person name="Ma J."/>
        </authorList>
    </citation>
    <scope>NUCLEOTIDE SEQUENCE [LARGE SCALE GENOMIC DNA]</scope>
    <source>
        <strain evidence="2">KCTC 52232</strain>
    </source>
</reference>
<evidence type="ECO:0008006" key="3">
    <source>
        <dbReference type="Google" id="ProtNLM"/>
    </source>
</evidence>
<protein>
    <recommendedName>
        <fullName evidence="3">Lipoprotein</fullName>
    </recommendedName>
</protein>
<sequence length="146" mass="16596">MTTKTFLISIGLVSVLLITSCKTYYIPVESFKQQLESPAAVLTKQVTTRLPYGFRETYRAMSIDFIKCFDKDGNEVSLKNSPSVEIRFTDNDNRKTVFYFDRLSLKGDTITGGQSRFISSMTKSIPLSKVKLIEIQNAKRGLKYVK</sequence>
<evidence type="ECO:0000313" key="2">
    <source>
        <dbReference type="Proteomes" id="UP001597601"/>
    </source>
</evidence>
<dbReference type="PROSITE" id="PS51257">
    <property type="entry name" value="PROKAR_LIPOPROTEIN"/>
    <property type="match status" value="1"/>
</dbReference>
<gene>
    <name evidence="1" type="ORF">ACFSYC_16090</name>
</gene>
<name>A0ABW5XU51_9SPHI</name>
<comment type="caution">
    <text evidence="1">The sequence shown here is derived from an EMBL/GenBank/DDBJ whole genome shotgun (WGS) entry which is preliminary data.</text>
</comment>
<proteinExistence type="predicted"/>
<accession>A0ABW5XU51</accession>
<organism evidence="1 2">
    <name type="scientific">Mucilaginibacter antarcticus</name>
    <dbReference type="NCBI Taxonomy" id="1855725"/>
    <lineage>
        <taxon>Bacteria</taxon>
        <taxon>Pseudomonadati</taxon>
        <taxon>Bacteroidota</taxon>
        <taxon>Sphingobacteriia</taxon>
        <taxon>Sphingobacteriales</taxon>
        <taxon>Sphingobacteriaceae</taxon>
        <taxon>Mucilaginibacter</taxon>
    </lineage>
</organism>